<evidence type="ECO:0000259" key="10">
    <source>
        <dbReference type="PROSITE" id="PS50156"/>
    </source>
</evidence>
<evidence type="ECO:0000256" key="1">
    <source>
        <dbReference type="ARBA" id="ARBA00004429"/>
    </source>
</evidence>
<feature type="transmembrane region" description="Helical" evidence="9">
    <location>
        <begin position="473"/>
        <end position="500"/>
    </location>
</feature>
<keyword evidence="6 9" id="KW-0812">Transmembrane</keyword>
<dbReference type="RefSeq" id="WP_102260655.1">
    <property type="nucleotide sequence ID" value="NZ_JAJGZH010000014.1"/>
</dbReference>
<feature type="transmembrane region" description="Helical" evidence="9">
    <location>
        <begin position="980"/>
        <end position="1000"/>
    </location>
</feature>
<comment type="subcellular location">
    <subcellularLocation>
        <location evidence="1 9">Cell inner membrane</location>
        <topology evidence="1 9">Multi-pass membrane protein</topology>
    </subcellularLocation>
</comment>
<dbReference type="NCBIfam" id="TIGR00915">
    <property type="entry name" value="2A0602"/>
    <property type="match status" value="1"/>
</dbReference>
<dbReference type="SUPFAM" id="SSF82866">
    <property type="entry name" value="Multidrug efflux transporter AcrB transmembrane domain"/>
    <property type="match status" value="2"/>
</dbReference>
<dbReference type="PANTHER" id="PTHR32063:SF76">
    <property type="entry name" value="EFFLUX PUMP MEMBRANE TRANSPORTER"/>
    <property type="match status" value="1"/>
</dbReference>
<dbReference type="SUPFAM" id="SSF82714">
    <property type="entry name" value="Multidrug efflux transporter AcrB TolC docking domain, DN and DC subdomains"/>
    <property type="match status" value="2"/>
</dbReference>
<feature type="transmembrane region" description="Helical" evidence="9">
    <location>
        <begin position="926"/>
        <end position="947"/>
    </location>
</feature>
<evidence type="ECO:0000256" key="8">
    <source>
        <dbReference type="ARBA" id="ARBA00023136"/>
    </source>
</evidence>
<evidence type="ECO:0000256" key="9">
    <source>
        <dbReference type="RuleBase" id="RU364070"/>
    </source>
</evidence>
<name>A0ABV4L1B2_9GAMM</name>
<evidence type="ECO:0000313" key="12">
    <source>
        <dbReference type="Proteomes" id="UP001569154"/>
    </source>
</evidence>
<evidence type="ECO:0000256" key="5">
    <source>
        <dbReference type="ARBA" id="ARBA00022519"/>
    </source>
</evidence>
<feature type="transmembrane region" description="Helical" evidence="9">
    <location>
        <begin position="341"/>
        <end position="361"/>
    </location>
</feature>
<keyword evidence="4" id="KW-1003">Cell membrane</keyword>
<dbReference type="SUPFAM" id="SSF82693">
    <property type="entry name" value="Multidrug efflux transporter AcrB pore domain, PN1, PN2, PC1 and PC2 subdomains"/>
    <property type="match status" value="3"/>
</dbReference>
<dbReference type="Gene3D" id="3.30.70.1320">
    <property type="entry name" value="Multidrug efflux transporter AcrB pore domain like"/>
    <property type="match status" value="1"/>
</dbReference>
<feature type="transmembrane region" description="Helical" evidence="9">
    <location>
        <begin position="536"/>
        <end position="554"/>
    </location>
</feature>
<evidence type="ECO:0000313" key="11">
    <source>
        <dbReference type="EMBL" id="MEZ8080574.1"/>
    </source>
</evidence>
<keyword evidence="3 9" id="KW-0813">Transport</keyword>
<feature type="domain" description="SSD" evidence="10">
    <location>
        <begin position="371"/>
        <end position="498"/>
    </location>
</feature>
<proteinExistence type="inferred from homology"/>
<keyword evidence="5 9" id="KW-0997">Cell inner membrane</keyword>
<dbReference type="NCBIfam" id="NF000282">
    <property type="entry name" value="RND_permease_1"/>
    <property type="match status" value="1"/>
</dbReference>
<organism evidence="11 12">
    <name type="scientific">Enterovibrio norvegicus</name>
    <dbReference type="NCBI Taxonomy" id="188144"/>
    <lineage>
        <taxon>Bacteria</taxon>
        <taxon>Pseudomonadati</taxon>
        <taxon>Pseudomonadota</taxon>
        <taxon>Gammaproteobacteria</taxon>
        <taxon>Vibrionales</taxon>
        <taxon>Vibrionaceae</taxon>
        <taxon>Enterovibrio</taxon>
    </lineage>
</organism>
<evidence type="ECO:0000256" key="2">
    <source>
        <dbReference type="ARBA" id="ARBA00010942"/>
    </source>
</evidence>
<keyword evidence="12" id="KW-1185">Reference proteome</keyword>
<dbReference type="InterPro" id="IPR027463">
    <property type="entry name" value="AcrB_DN_DC_subdom"/>
</dbReference>
<dbReference type="PANTHER" id="PTHR32063">
    <property type="match status" value="1"/>
</dbReference>
<dbReference type="PRINTS" id="PR00702">
    <property type="entry name" value="ACRIFLAVINRP"/>
</dbReference>
<keyword evidence="7 9" id="KW-1133">Transmembrane helix</keyword>
<gene>
    <name evidence="11" type="ORF">ACED35_05585</name>
</gene>
<feature type="transmembrane region" description="Helical" evidence="9">
    <location>
        <begin position="898"/>
        <end position="920"/>
    </location>
</feature>
<reference evidence="11 12" key="1">
    <citation type="submission" date="2024-06" db="EMBL/GenBank/DDBJ databases">
        <authorList>
            <person name="Steensen K."/>
            <person name="Seneca J."/>
            <person name="Bartlau N."/>
            <person name="Yu A.X."/>
            <person name="Polz M.F."/>
        </authorList>
    </citation>
    <scope>NUCLEOTIDE SEQUENCE [LARGE SCALE GENOMIC DNA]</scope>
    <source>
        <strain evidence="11 12">1F260</strain>
    </source>
</reference>
<dbReference type="Proteomes" id="UP001569154">
    <property type="component" value="Unassembled WGS sequence"/>
</dbReference>
<dbReference type="PROSITE" id="PS50156">
    <property type="entry name" value="SSD"/>
    <property type="match status" value="1"/>
</dbReference>
<dbReference type="Gene3D" id="1.20.1640.10">
    <property type="entry name" value="Multidrug efflux transporter AcrB transmembrane domain"/>
    <property type="match status" value="2"/>
</dbReference>
<dbReference type="InterPro" id="IPR001036">
    <property type="entry name" value="Acrflvin-R"/>
</dbReference>
<feature type="transmembrane region" description="Helical" evidence="9">
    <location>
        <begin position="873"/>
        <end position="891"/>
    </location>
</feature>
<comment type="similarity">
    <text evidence="2 9">Belongs to the resistance-nodulation-cell division (RND) (TC 2.A.6) family.</text>
</comment>
<feature type="transmembrane region" description="Helical" evidence="9">
    <location>
        <begin position="368"/>
        <end position="390"/>
    </location>
</feature>
<sequence>MLSRFFIQRPKFALVISIILTLAGAIALLNLPVAEYPRISPPSVNVSAIYSGASAEVVEQAIADPIETSVNGVENMIYMSSKSANDGSYSLNVTFDIGTDPDMAQVNVQNRVAQIESKLPPEVRQVGVTVKKRSPDLLMVLNFYSPEGKYDDQFLVNYINLNVKDQLARVKGISEVNVVGGGEYAMRVWLNPEKMANLGITTSDIRSVLAEQNVQVAAGDIGAPPFNDAQEMTFKLVTQGRLGSVEEFEQVVVRANTDGSMVYLKDVADISLGRKFYSGNGKYRDRPASIVILNLQSDANALESGGLIMERLDDLSENFPEGMAYEASYDTTLFVAESIKGVVKTLIEAVLLVIAVTYLFLGSFRSTLIPVIAIPVSLVGTFAIMLAAGFTINTVTLFGLILAIGIVVDDAILVIENVDTNMAKDPSLTPRQATLIAMKEVTGPIITSTLVLLAVFLPVAMLPGITGIMYRQFALTICISVLISSINALTLSPALCSLVLKQGEDNHARWFKKFNRGLEKVTNKYGSVAGFLVRKTVVLGTLFVVAVGAAGYFAKTTSTGFVPQEDKGVLLVNIQLPDAASLSRTEEVTRKLTQIVKNEPGVDGATVANGFAFLTGAAASNGASMFIKLKDWETRQALEGEHDAFSITNRINGAAAMHLPEAIVFAMGPPAVPGMGAASGFEFVLEDTLGRSRSDLAMLMQQLMVKANEQPEIARTFSTFRANVPHFYVDIDREKAKQLGIPLSEIFTTLQGNLASMYVNDFSMYGKNYRVTIQADSDYRNDLDSLGRFHVRSNSGDMIPLSTLIDVEQVFEPDVAWRYNMYRSAVIQGSPAPGYSSGDAIAAMERVAAEMLPQGYQYEWTGMAYQEVQAGNLAIYAFILALIFIYLFMVAQYESWSIPLAIILVVPVATLGSFLALAMTGTPLNLYAQIGLVLLIALAAKNAILIVEFGKYEREEKEMSIADAAVEGGKLRFRAVNMTSWSFILGIMPLIFASGAGHISQNSLGISLTGGLLCVLLAGTFLIPGFFALIQRLREKHHGGSTKLVELDD</sequence>
<dbReference type="InterPro" id="IPR004764">
    <property type="entry name" value="MdtF-like"/>
</dbReference>
<dbReference type="Gene3D" id="3.30.2090.10">
    <property type="entry name" value="Multidrug efflux transporter AcrB TolC docking domain, DN and DC subdomains"/>
    <property type="match status" value="2"/>
</dbReference>
<evidence type="ECO:0000256" key="7">
    <source>
        <dbReference type="ARBA" id="ARBA00022989"/>
    </source>
</evidence>
<feature type="transmembrane region" description="Helical" evidence="9">
    <location>
        <begin position="396"/>
        <end position="415"/>
    </location>
</feature>
<dbReference type="Gene3D" id="3.30.70.1430">
    <property type="entry name" value="Multidrug efflux transporter AcrB pore domain"/>
    <property type="match status" value="2"/>
</dbReference>
<feature type="transmembrane region" description="Helical" evidence="9">
    <location>
        <begin position="441"/>
        <end position="461"/>
    </location>
</feature>
<protein>
    <recommendedName>
        <fullName evidence="9">Efflux pump membrane transporter</fullName>
    </recommendedName>
</protein>
<evidence type="ECO:0000256" key="4">
    <source>
        <dbReference type="ARBA" id="ARBA00022475"/>
    </source>
</evidence>
<evidence type="ECO:0000256" key="6">
    <source>
        <dbReference type="ARBA" id="ARBA00022692"/>
    </source>
</evidence>
<dbReference type="EMBL" id="JBGONM010000009">
    <property type="protein sequence ID" value="MEZ8080574.1"/>
    <property type="molecule type" value="Genomic_DNA"/>
</dbReference>
<keyword evidence="8 9" id="KW-0472">Membrane</keyword>
<dbReference type="Pfam" id="PF00873">
    <property type="entry name" value="ACR_tran"/>
    <property type="match status" value="1"/>
</dbReference>
<feature type="transmembrane region" description="Helical" evidence="9">
    <location>
        <begin position="1006"/>
        <end position="1030"/>
    </location>
</feature>
<dbReference type="Gene3D" id="3.30.70.1440">
    <property type="entry name" value="Multidrug efflux transporter AcrB pore domain"/>
    <property type="match status" value="1"/>
</dbReference>
<feature type="transmembrane region" description="Helical" evidence="9">
    <location>
        <begin position="12"/>
        <end position="33"/>
    </location>
</feature>
<comment type="caution">
    <text evidence="11">The sequence shown here is derived from an EMBL/GenBank/DDBJ whole genome shotgun (WGS) entry which is preliminary data.</text>
</comment>
<accession>A0ABV4L1B2</accession>
<dbReference type="InterPro" id="IPR000731">
    <property type="entry name" value="SSD"/>
</dbReference>
<evidence type="ECO:0000256" key="3">
    <source>
        <dbReference type="ARBA" id="ARBA00022448"/>
    </source>
</evidence>